<evidence type="ECO:0000313" key="1">
    <source>
        <dbReference type="EMBL" id="UUP13022.1"/>
    </source>
</evidence>
<organism evidence="1 2">
    <name type="scientific">Aeromicrobium wangtongii</name>
    <dbReference type="NCBI Taxonomy" id="2969247"/>
    <lineage>
        <taxon>Bacteria</taxon>
        <taxon>Bacillati</taxon>
        <taxon>Actinomycetota</taxon>
        <taxon>Actinomycetes</taxon>
        <taxon>Propionibacteriales</taxon>
        <taxon>Nocardioidaceae</taxon>
        <taxon>Aeromicrobium</taxon>
    </lineage>
</organism>
<dbReference type="Gene3D" id="3.30.70.20">
    <property type="match status" value="1"/>
</dbReference>
<dbReference type="SUPFAM" id="SSF54862">
    <property type="entry name" value="4Fe-4S ferredoxins"/>
    <property type="match status" value="1"/>
</dbReference>
<protein>
    <submittedName>
        <fullName evidence="1">Ferredoxin</fullName>
    </submittedName>
</protein>
<gene>
    <name evidence="1" type="ORF">NQV15_14340</name>
</gene>
<evidence type="ECO:0000313" key="2">
    <source>
        <dbReference type="Proteomes" id="UP001316184"/>
    </source>
</evidence>
<dbReference type="EMBL" id="CP102173">
    <property type="protein sequence ID" value="UUP13022.1"/>
    <property type="molecule type" value="Genomic_DNA"/>
</dbReference>
<dbReference type="Proteomes" id="UP001316184">
    <property type="component" value="Chromosome"/>
</dbReference>
<proteinExistence type="predicted"/>
<name>A0ABY5M6E4_9ACTN</name>
<accession>A0ABY5M6E4</accession>
<reference evidence="1 2" key="1">
    <citation type="submission" date="2022-08" db="EMBL/GenBank/DDBJ databases">
        <title>novel species in genus Aeromicrobium.</title>
        <authorList>
            <person name="Ye L."/>
        </authorList>
    </citation>
    <scope>NUCLEOTIDE SEQUENCE [LARGE SCALE GENOMIC DNA]</scope>
    <source>
        <strain evidence="2">zg-Y1379</strain>
    </source>
</reference>
<keyword evidence="2" id="KW-1185">Reference proteome</keyword>
<dbReference type="Pfam" id="PF13370">
    <property type="entry name" value="Fer4_13"/>
    <property type="match status" value="1"/>
</dbReference>
<sequence length="96" mass="10524">MLVVLTDRMSGYTLHECDQQHKKEDRSEDMSGSDKVWARVDEQVCVGSGTCAMVDPAHFSLVDGKGRATNEPVERTEELDDAILDCPVQAILSGQA</sequence>
<dbReference type="RefSeq" id="WP_232401220.1">
    <property type="nucleotide sequence ID" value="NZ_CP102173.1"/>
</dbReference>